<evidence type="ECO:0000259" key="2">
    <source>
        <dbReference type="SMART" id="SM00382"/>
    </source>
</evidence>
<dbReference type="PANTHER" id="PTHR11669">
    <property type="entry name" value="REPLICATION FACTOR C / DNA POLYMERASE III GAMMA-TAU SUBUNIT"/>
    <property type="match status" value="1"/>
</dbReference>
<feature type="region of interest" description="Disordered" evidence="1">
    <location>
        <begin position="1"/>
        <end position="27"/>
    </location>
</feature>
<dbReference type="PANTHER" id="PTHR11669:SF0">
    <property type="entry name" value="PROTEIN STICHEL-LIKE 2"/>
    <property type="match status" value="1"/>
</dbReference>
<name>A0A7T8EPM2_9CAUD</name>
<gene>
    <name evidence="3" type="ORF">pEaSNUABM5_00211</name>
</gene>
<proteinExistence type="predicted"/>
<protein>
    <submittedName>
        <fullName evidence="3">Putative DNA polymerase III, gamma/tau subunit</fullName>
    </submittedName>
</protein>
<dbReference type="EMBL" id="MW366843">
    <property type="protein sequence ID" value="QQO90353.1"/>
    <property type="molecule type" value="Genomic_DNA"/>
</dbReference>
<evidence type="ECO:0000313" key="4">
    <source>
        <dbReference type="Proteomes" id="UP000596123"/>
    </source>
</evidence>
<accession>A0A7T8EPM2</accession>
<organism evidence="3 4">
    <name type="scientific">Erwinia phage pEa_SNUABM_5</name>
    <dbReference type="NCBI Taxonomy" id="2797313"/>
    <lineage>
        <taxon>Viruses</taxon>
        <taxon>Duplodnaviria</taxon>
        <taxon>Heunggongvirae</taxon>
        <taxon>Uroviricota</taxon>
        <taxon>Caudoviricetes</taxon>
        <taxon>Rivsvirus</taxon>
        <taxon>Rivsvirus SNUABM5</taxon>
    </lineage>
</organism>
<feature type="domain" description="AAA+ ATPase" evidence="2">
    <location>
        <begin position="69"/>
        <end position="219"/>
    </location>
</feature>
<dbReference type="SUPFAM" id="SSF52540">
    <property type="entry name" value="P-loop containing nucleoside triphosphate hydrolases"/>
    <property type="match status" value="1"/>
</dbReference>
<dbReference type="InterPro" id="IPR050238">
    <property type="entry name" value="DNA_Rep/Repair_Clamp_Loader"/>
</dbReference>
<feature type="compositionally biased region" description="Basic and acidic residues" evidence="1">
    <location>
        <begin position="15"/>
        <end position="27"/>
    </location>
</feature>
<dbReference type="Proteomes" id="UP000596123">
    <property type="component" value="Segment"/>
</dbReference>
<dbReference type="CDD" id="cd00009">
    <property type="entry name" value="AAA"/>
    <property type="match status" value="1"/>
</dbReference>
<evidence type="ECO:0000313" key="3">
    <source>
        <dbReference type="EMBL" id="QQO90353.1"/>
    </source>
</evidence>
<dbReference type="GO" id="GO:0006261">
    <property type="term" value="P:DNA-templated DNA replication"/>
    <property type="evidence" value="ECO:0007669"/>
    <property type="project" value="TreeGrafter"/>
</dbReference>
<dbReference type="Gene3D" id="1.10.8.60">
    <property type="match status" value="1"/>
</dbReference>
<dbReference type="Gene3D" id="3.40.50.300">
    <property type="entry name" value="P-loop containing nucleotide triphosphate hydrolases"/>
    <property type="match status" value="1"/>
</dbReference>
<sequence>MAKDKKKRSFGASDDEPKSSKKKSSKDGEIVELKTVNFPAKYRPRVIDDYVGQDHIVKIFRGWTKTGVIPATILVTGHYGSGKTTFARLLAKYINCDTFSACGKCRSCRMADMSKDAHPDIMSYDMGGDHGKVDGSQKIIDSAELSPMFKRRVYILDEAHLMSPQAESKFLVTTEEPPEHTVWVFVTTDPQKMKPTIVSRATILPIQPIKLDVIAKRLTEIAEAEGIMPKKDKSRERAEEAIKSVAEYAGGQMRGAIGMLQTIYSSVMGGEKFDKALVNDLASADPEIEMEAKAVQMIGAYLDMDLISVVQFIREANNPRGIVMKARWIIHGIIGHMAETNKWQTAGLKMFLNMAKQNKINVNPVRLIYLQKALAEAEIGFNTTTIPAEIMIEAQIMTLMADLNEGKLSVEAIPVEDKADKSEKKKKKKKAKSRD</sequence>
<reference evidence="3 4" key="1">
    <citation type="submission" date="2020-12" db="EMBL/GenBank/DDBJ databases">
        <title>Complete genome sequence of Erwinia phage pEa_SNUABM_5.</title>
        <authorList>
            <person name="Kim S.G."/>
            <person name="Lee S.B."/>
            <person name="Kwon J."/>
            <person name="Park S.C."/>
        </authorList>
    </citation>
    <scope>NUCLEOTIDE SEQUENCE [LARGE SCALE GENOMIC DNA]</scope>
</reference>
<dbReference type="InterPro" id="IPR003593">
    <property type="entry name" value="AAA+_ATPase"/>
</dbReference>
<keyword evidence="4" id="KW-1185">Reference proteome</keyword>
<dbReference type="InterPro" id="IPR027417">
    <property type="entry name" value="P-loop_NTPase"/>
</dbReference>
<evidence type="ECO:0000256" key="1">
    <source>
        <dbReference type="SAM" id="MobiDB-lite"/>
    </source>
</evidence>
<dbReference type="SMART" id="SM00382">
    <property type="entry name" value="AAA"/>
    <property type="match status" value="1"/>
</dbReference>
<dbReference type="Pfam" id="PF13177">
    <property type="entry name" value="DNA_pol3_delta2"/>
    <property type="match status" value="1"/>
</dbReference>
<feature type="region of interest" description="Disordered" evidence="1">
    <location>
        <begin position="414"/>
        <end position="435"/>
    </location>
</feature>
<feature type="compositionally biased region" description="Basic residues" evidence="1">
    <location>
        <begin position="424"/>
        <end position="435"/>
    </location>
</feature>